<organism evidence="1 2">
    <name type="scientific">Chionoecetes opilio</name>
    <name type="common">Atlantic snow crab</name>
    <name type="synonym">Cancer opilio</name>
    <dbReference type="NCBI Taxonomy" id="41210"/>
    <lineage>
        <taxon>Eukaryota</taxon>
        <taxon>Metazoa</taxon>
        <taxon>Ecdysozoa</taxon>
        <taxon>Arthropoda</taxon>
        <taxon>Crustacea</taxon>
        <taxon>Multicrustacea</taxon>
        <taxon>Malacostraca</taxon>
        <taxon>Eumalacostraca</taxon>
        <taxon>Eucarida</taxon>
        <taxon>Decapoda</taxon>
        <taxon>Pleocyemata</taxon>
        <taxon>Brachyura</taxon>
        <taxon>Eubrachyura</taxon>
        <taxon>Majoidea</taxon>
        <taxon>Majidae</taxon>
        <taxon>Chionoecetes</taxon>
    </lineage>
</organism>
<evidence type="ECO:0000313" key="2">
    <source>
        <dbReference type="Proteomes" id="UP000770661"/>
    </source>
</evidence>
<dbReference type="EMBL" id="JACEEZ010010631">
    <property type="protein sequence ID" value="KAG0721696.1"/>
    <property type="molecule type" value="Genomic_DNA"/>
</dbReference>
<name>A0A8J5CV08_CHIOP</name>
<protein>
    <submittedName>
        <fullName evidence="1">Uncharacterized protein</fullName>
    </submittedName>
</protein>
<sequence>MLLDGHLLFSLDRCSTRDQRQCVRIVHVNIHARARLLLKGCVAWNETKVGAISEPSAVNRLALDDAFEVMLGKTQECRRHGELSGDSLSETELPSGPGPVIWRLELRRS</sequence>
<comment type="caution">
    <text evidence="1">The sequence shown here is derived from an EMBL/GenBank/DDBJ whole genome shotgun (WGS) entry which is preliminary data.</text>
</comment>
<gene>
    <name evidence="1" type="ORF">GWK47_045922</name>
</gene>
<evidence type="ECO:0000313" key="1">
    <source>
        <dbReference type="EMBL" id="KAG0721696.1"/>
    </source>
</evidence>
<accession>A0A8J5CV08</accession>
<keyword evidence="2" id="KW-1185">Reference proteome</keyword>
<proteinExistence type="predicted"/>
<dbReference type="AlphaFoldDB" id="A0A8J5CV08"/>
<dbReference type="Proteomes" id="UP000770661">
    <property type="component" value="Unassembled WGS sequence"/>
</dbReference>
<reference evidence="1" key="1">
    <citation type="submission" date="2020-07" db="EMBL/GenBank/DDBJ databases">
        <title>The High-quality genome of the commercially important snow crab, Chionoecetes opilio.</title>
        <authorList>
            <person name="Jeong J.-H."/>
            <person name="Ryu S."/>
        </authorList>
    </citation>
    <scope>NUCLEOTIDE SEQUENCE</scope>
    <source>
        <strain evidence="1">MADBK_172401_WGS</strain>
        <tissue evidence="1">Digestive gland</tissue>
    </source>
</reference>